<proteinExistence type="predicted"/>
<dbReference type="EMBL" id="KZ819709">
    <property type="protein sequence ID" value="PWN53801.1"/>
    <property type="molecule type" value="Genomic_DNA"/>
</dbReference>
<evidence type="ECO:0000313" key="2">
    <source>
        <dbReference type="Proteomes" id="UP000245626"/>
    </source>
</evidence>
<dbReference type="Proteomes" id="UP000245626">
    <property type="component" value="Unassembled WGS sequence"/>
</dbReference>
<protein>
    <submittedName>
        <fullName evidence="1">Uncharacterized protein</fullName>
    </submittedName>
</protein>
<evidence type="ECO:0000313" key="1">
    <source>
        <dbReference type="EMBL" id="PWN53801.1"/>
    </source>
</evidence>
<gene>
    <name evidence="1" type="ORF">IE53DRAFT_377053</name>
</gene>
<accession>A0ACD0P6Z1</accession>
<reference evidence="1 2" key="1">
    <citation type="journal article" date="2018" name="Mol. Biol. Evol.">
        <title>Broad Genomic Sampling Reveals a Smut Pathogenic Ancestry of the Fungal Clade Ustilaginomycotina.</title>
        <authorList>
            <person name="Kijpornyongpan T."/>
            <person name="Mondo S.J."/>
            <person name="Barry K."/>
            <person name="Sandor L."/>
            <person name="Lee J."/>
            <person name="Lipzen A."/>
            <person name="Pangilinan J."/>
            <person name="LaButti K."/>
            <person name="Hainaut M."/>
            <person name="Henrissat B."/>
            <person name="Grigoriev I.V."/>
            <person name="Spatafora J.W."/>
            <person name="Aime M.C."/>
        </authorList>
    </citation>
    <scope>NUCLEOTIDE SEQUENCE [LARGE SCALE GENOMIC DNA]</scope>
    <source>
        <strain evidence="1 2">SA 807</strain>
    </source>
</reference>
<name>A0ACD0P6Z1_9BASI</name>
<sequence>MSEEQRDSGEKPASPSSLVEVEVPAHQAPRTCSNESVMGGGGEEGIANLDRKALKELKKRQKAERQGRSKKAQAVENNTINTTTTNSGIDPSEEDQGFDPNSSRKEDSRSKQQQRRQQQAPSASVQLSKALSYILRHGAIKEGLRMRSDGFVTLNQVLERPRVKSLNMAEEKEEELVVAQEGEGKGGKAKRRRRPPTLQDVVQVVEANEKKRFEMVRSEEGESGEGVWLIRAVQGHSIKEVTDLSHVQLTKSNLELLLCVPDGELKDEEKGGKGEEDVKGGGEEEGLSDRLARTDLEPSSSSCRTATSPTKSGRQEGPVLVLHGTTAEAWQEILSTGGLKTMKRNHVHLAKGKLGDKGVISGMRASSSRLIFVDIVQAMTDGIEFFLSSNGVVLTPGIPLSGDGLQGAVDTVGGEAVREGGGDETRESATKSSTEDARGGSKGKYRSDGKGSKGARTRTGDGADGGGGILPIKYFVKVEDKKGNIVWRREGLETHE</sequence>
<organism evidence="1 2">
    <name type="scientific">Violaceomyces palustris</name>
    <dbReference type="NCBI Taxonomy" id="1673888"/>
    <lineage>
        <taxon>Eukaryota</taxon>
        <taxon>Fungi</taxon>
        <taxon>Dikarya</taxon>
        <taxon>Basidiomycota</taxon>
        <taxon>Ustilaginomycotina</taxon>
        <taxon>Ustilaginomycetes</taxon>
        <taxon>Violaceomycetales</taxon>
        <taxon>Violaceomycetaceae</taxon>
        <taxon>Violaceomyces</taxon>
    </lineage>
</organism>
<keyword evidence="2" id="KW-1185">Reference proteome</keyword>